<dbReference type="EMBL" id="QHJG01000005">
    <property type="protein sequence ID" value="PWY56912.1"/>
    <property type="molecule type" value="Genomic_DNA"/>
</dbReference>
<dbReference type="EMBL" id="RZGX01000005">
    <property type="protein sequence ID" value="RUR24446.1"/>
    <property type="molecule type" value="Genomic_DNA"/>
</dbReference>
<evidence type="ECO:0000313" key="4">
    <source>
        <dbReference type="EMBL" id="RUR24446.1"/>
    </source>
</evidence>
<feature type="compositionally biased region" description="Polar residues" evidence="1">
    <location>
        <begin position="232"/>
        <end position="252"/>
    </location>
</feature>
<evidence type="ECO:0000256" key="1">
    <source>
        <dbReference type="SAM" id="MobiDB-lite"/>
    </source>
</evidence>
<dbReference type="Proteomes" id="UP000247152">
    <property type="component" value="Unassembled WGS sequence"/>
</dbReference>
<feature type="region of interest" description="Disordered" evidence="1">
    <location>
        <begin position="214"/>
        <end position="258"/>
    </location>
</feature>
<proteinExistence type="predicted"/>
<dbReference type="InterPro" id="IPR036047">
    <property type="entry name" value="F-box-like_dom_sf"/>
</dbReference>
<dbReference type="AlphaFoldDB" id="A0A317U8N6"/>
<evidence type="ECO:0000313" key="5">
    <source>
        <dbReference type="Proteomes" id="UP000247152"/>
    </source>
</evidence>
<reference evidence="3 5" key="1">
    <citation type="submission" date="2018-05" db="EMBL/GenBank/DDBJ databases">
        <title>Legionella qingyii sp.nov., whole genome shotgun sequence.</title>
        <authorList>
            <person name="Wu H."/>
            <person name="Zhu Q."/>
            <person name="Hu C."/>
        </authorList>
    </citation>
    <scope>NUCLEOTIDE SEQUENCE [LARGE SCALE GENOMIC DNA]</scope>
    <source>
        <strain evidence="3 5">HEB18</strain>
    </source>
</reference>
<gene>
    <name evidence="3" type="ORF">DGG96_04110</name>
    <name evidence="4" type="ORF">ELY20_05125</name>
</gene>
<dbReference type="Gene3D" id="1.20.1280.50">
    <property type="match status" value="1"/>
</dbReference>
<accession>A0A317U8N6</accession>
<evidence type="ECO:0000259" key="2">
    <source>
        <dbReference type="PROSITE" id="PS50181"/>
    </source>
</evidence>
<dbReference type="SMART" id="SM00256">
    <property type="entry name" value="FBOX"/>
    <property type="match status" value="1"/>
</dbReference>
<evidence type="ECO:0000313" key="3">
    <source>
        <dbReference type="EMBL" id="PWY56912.1"/>
    </source>
</evidence>
<dbReference type="OrthoDB" id="9886915at2"/>
<dbReference type="Proteomes" id="UP000287374">
    <property type="component" value="Unassembled WGS sequence"/>
</dbReference>
<comment type="caution">
    <text evidence="3">The sequence shown here is derived from an EMBL/GenBank/DDBJ whole genome shotgun (WGS) entry which is preliminary data.</text>
</comment>
<sequence>MRTIMQEKYEDQLPEIPAEIVEHIMTFLGPRDLANLELVCKDWQDLASSDLVWKKAVGQTKEEFSNPDLYTILTLPNISGFSYRLVAKGYALVEEELQRLFQKTDNVKKIYFPEGVGDDTTSSNTNPGDWEYKYKNRVFKSEEDLNSVFAQARKDSHEYTSYSRVDFFARYKEVNDEIHIYALKHITDHAKWTIFQKPFIFNRILVNNFPSVKPASTNTEDKTAKPAPKTADSPSHSTPVSNATSNHMNQQEMEGKSQPLPTAAAYQPHFFQPTPTPAPASTKVVNRAPVCLPNGSGSCTIS</sequence>
<protein>
    <submittedName>
        <fullName evidence="4">F-box protein</fullName>
    </submittedName>
</protein>
<name>A0A317U8N6_9GAMM</name>
<feature type="domain" description="F-box" evidence="2">
    <location>
        <begin position="10"/>
        <end position="56"/>
    </location>
</feature>
<keyword evidence="6" id="KW-1185">Reference proteome</keyword>
<organism evidence="3 5">
    <name type="scientific">Legionella qingyii</name>
    <dbReference type="NCBI Taxonomy" id="2184757"/>
    <lineage>
        <taxon>Bacteria</taxon>
        <taxon>Pseudomonadati</taxon>
        <taxon>Pseudomonadota</taxon>
        <taxon>Gammaproteobacteria</taxon>
        <taxon>Legionellales</taxon>
        <taxon>Legionellaceae</taxon>
        <taxon>Legionella</taxon>
    </lineage>
</organism>
<evidence type="ECO:0000313" key="6">
    <source>
        <dbReference type="Proteomes" id="UP000287374"/>
    </source>
</evidence>
<reference evidence="4 6" key="2">
    <citation type="submission" date="2018-12" db="EMBL/GenBank/DDBJ databases">
        <title>Legionella sp,whole genome shotgun sequence.</title>
        <authorList>
            <person name="Wu H."/>
        </authorList>
    </citation>
    <scope>NUCLEOTIDE SEQUENCE [LARGE SCALE GENOMIC DNA]</scope>
    <source>
        <strain evidence="4">Km489</strain>
        <strain evidence="6">km489</strain>
    </source>
</reference>
<dbReference type="PROSITE" id="PS50181">
    <property type="entry name" value="FBOX"/>
    <property type="match status" value="1"/>
</dbReference>
<dbReference type="InterPro" id="IPR001810">
    <property type="entry name" value="F-box_dom"/>
</dbReference>
<dbReference type="Pfam" id="PF12937">
    <property type="entry name" value="F-box-like"/>
    <property type="match status" value="1"/>
</dbReference>
<dbReference type="SUPFAM" id="SSF81383">
    <property type="entry name" value="F-box domain"/>
    <property type="match status" value="1"/>
</dbReference>